<feature type="transmembrane region" description="Helical" evidence="5">
    <location>
        <begin position="227"/>
        <end position="247"/>
    </location>
</feature>
<proteinExistence type="predicted"/>
<evidence type="ECO:0000256" key="1">
    <source>
        <dbReference type="ARBA" id="ARBA00004141"/>
    </source>
</evidence>
<feature type="transmembrane region" description="Helical" evidence="5">
    <location>
        <begin position="347"/>
        <end position="367"/>
    </location>
</feature>
<feature type="transmembrane region" description="Helical" evidence="5">
    <location>
        <begin position="317"/>
        <end position="341"/>
    </location>
</feature>
<keyword evidence="6" id="KW-0732">Signal</keyword>
<accession>A0A7R9ZYQ1</accession>
<feature type="transmembrane region" description="Helical" evidence="5">
    <location>
        <begin position="404"/>
        <end position="423"/>
    </location>
</feature>
<evidence type="ECO:0000256" key="2">
    <source>
        <dbReference type="ARBA" id="ARBA00022692"/>
    </source>
</evidence>
<feature type="transmembrane region" description="Helical" evidence="5">
    <location>
        <begin position="379"/>
        <end position="398"/>
    </location>
</feature>
<evidence type="ECO:0000256" key="3">
    <source>
        <dbReference type="ARBA" id="ARBA00022989"/>
    </source>
</evidence>
<dbReference type="EMBL" id="HBEG01005069">
    <property type="protein sequence ID" value="CAD8347282.1"/>
    <property type="molecule type" value="Transcribed_RNA"/>
</dbReference>
<evidence type="ECO:0000313" key="7">
    <source>
        <dbReference type="EMBL" id="CAD8347282.1"/>
    </source>
</evidence>
<feature type="chain" id="PRO_5031293016" evidence="6">
    <location>
        <begin position="24"/>
        <end position="433"/>
    </location>
</feature>
<keyword evidence="4 5" id="KW-0472">Membrane</keyword>
<organism evidence="7">
    <name type="scientific">Pyrodinium bahamense</name>
    <dbReference type="NCBI Taxonomy" id="73915"/>
    <lineage>
        <taxon>Eukaryota</taxon>
        <taxon>Sar</taxon>
        <taxon>Alveolata</taxon>
        <taxon>Dinophyceae</taxon>
        <taxon>Gonyaulacales</taxon>
        <taxon>Pyrocystaceae</taxon>
        <taxon>Pyrodinium</taxon>
    </lineage>
</organism>
<reference evidence="7" key="1">
    <citation type="submission" date="2021-01" db="EMBL/GenBank/DDBJ databases">
        <authorList>
            <person name="Corre E."/>
            <person name="Pelletier E."/>
            <person name="Niang G."/>
            <person name="Scheremetjew M."/>
            <person name="Finn R."/>
            <person name="Kale V."/>
            <person name="Holt S."/>
            <person name="Cochrane G."/>
            <person name="Meng A."/>
            <person name="Brown T."/>
            <person name="Cohen L."/>
        </authorList>
    </citation>
    <scope>NUCLEOTIDE SEQUENCE</scope>
    <source>
        <strain evidence="7">Pbaha01</strain>
    </source>
</reference>
<gene>
    <name evidence="7" type="ORF">PBAH0796_LOCUS3021</name>
</gene>
<feature type="signal peptide" evidence="6">
    <location>
        <begin position="1"/>
        <end position="23"/>
    </location>
</feature>
<keyword evidence="2 5" id="KW-0812">Transmembrane</keyword>
<keyword evidence="3 5" id="KW-1133">Transmembrane helix</keyword>
<evidence type="ECO:0000256" key="5">
    <source>
        <dbReference type="SAM" id="Phobius"/>
    </source>
</evidence>
<protein>
    <submittedName>
        <fullName evidence="7">Uncharacterized protein</fullName>
    </submittedName>
</protein>
<dbReference type="AlphaFoldDB" id="A0A7R9ZYQ1"/>
<dbReference type="GO" id="GO:0016020">
    <property type="term" value="C:membrane"/>
    <property type="evidence" value="ECO:0007669"/>
    <property type="project" value="UniProtKB-SubCell"/>
</dbReference>
<dbReference type="PANTHER" id="PTHR30238">
    <property type="entry name" value="MEMBRANE BOUND PREDICTED REDOX MODULATOR"/>
    <property type="match status" value="1"/>
</dbReference>
<feature type="transmembrane region" description="Helical" evidence="5">
    <location>
        <begin position="195"/>
        <end position="215"/>
    </location>
</feature>
<feature type="transmembrane region" description="Helical" evidence="5">
    <location>
        <begin position="133"/>
        <end position="151"/>
    </location>
</feature>
<evidence type="ECO:0000256" key="4">
    <source>
        <dbReference type="ARBA" id="ARBA00023136"/>
    </source>
</evidence>
<name>A0A7R9ZYQ1_9DINO</name>
<sequence length="433" mass="47582">MRMSAPIANLLAVALAVVPSTAAALLGDELGRPPHVGGSAVGAPSYQADDDDDGDDFPHAGDFPCYLLQRDLSRGRGRADNVTSSAESWVSVLGFHSRTPRAATIPYKTSLDFRSIRSSKKAGKGSFVWTGSYAYLLVFVIPLLVFNYVLTVQYLDRSVKSHLKALVIFTVMSVCYGAVFWIIRGSDEGLQWTLGYLMEYPLSMELVMVYFLALKNHKVPADQTHKAVTLGLYLALFVKLVLLLIMGDLPYPPVLLLLSKVILLWLCGASFLCKSGKEGFDLEEYFWVQLVFRGRLQYKEDGSVFVCECGKLPVTRLAFSIVILMTWELFFALCHTASKGWYVSDPFINLTSTLLGSVSVRAFFFVLQDFVSYMSLSNVSMAVIVMLLGVEVGVNIWVETPLVFPVVVLVVGLAMSALVQRLLPAKALPAPAG</sequence>
<dbReference type="PANTHER" id="PTHR30238:SF0">
    <property type="entry name" value="THYLAKOID MEMBRANE PROTEIN TERC, CHLOROPLASTIC"/>
    <property type="match status" value="1"/>
</dbReference>
<feature type="transmembrane region" description="Helical" evidence="5">
    <location>
        <begin position="163"/>
        <end position="183"/>
    </location>
</feature>
<comment type="subcellular location">
    <subcellularLocation>
        <location evidence="1">Membrane</location>
        <topology evidence="1">Multi-pass membrane protein</topology>
    </subcellularLocation>
</comment>
<evidence type="ECO:0000256" key="6">
    <source>
        <dbReference type="SAM" id="SignalP"/>
    </source>
</evidence>
<dbReference type="Pfam" id="PF03741">
    <property type="entry name" value="TerC"/>
    <property type="match status" value="1"/>
</dbReference>
<dbReference type="InterPro" id="IPR005496">
    <property type="entry name" value="Integral_membrane_TerC"/>
</dbReference>